<evidence type="ECO:0000259" key="12">
    <source>
        <dbReference type="PROSITE" id="PS51194"/>
    </source>
</evidence>
<name>A0AA96RN78_9BACL</name>
<dbReference type="InterPro" id="IPR014016">
    <property type="entry name" value="UvrD-like_ATP-bd"/>
</dbReference>
<evidence type="ECO:0000259" key="14">
    <source>
        <dbReference type="PROSITE" id="PS51217"/>
    </source>
</evidence>
<feature type="binding site" evidence="9">
    <location>
        <begin position="21"/>
        <end position="28"/>
    </location>
    <ligand>
        <name>ATP</name>
        <dbReference type="ChEBI" id="CHEBI:30616"/>
    </ligand>
</feature>
<dbReference type="Pfam" id="PF00271">
    <property type="entry name" value="Helicase_C"/>
    <property type="match status" value="1"/>
</dbReference>
<dbReference type="Proteomes" id="UP001304650">
    <property type="component" value="Chromosome"/>
</dbReference>
<feature type="domain" description="Helicase ATP-binding" evidence="11">
    <location>
        <begin position="730"/>
        <end position="892"/>
    </location>
</feature>
<feature type="domain" description="Helicase C-terminal" evidence="12">
    <location>
        <begin position="949"/>
        <end position="1117"/>
    </location>
</feature>
<feature type="domain" description="UvrD-like helicase ATP-binding" evidence="13">
    <location>
        <begin position="1"/>
        <end position="333"/>
    </location>
</feature>
<feature type="region of interest" description="Disordered" evidence="10">
    <location>
        <begin position="691"/>
        <end position="721"/>
    </location>
</feature>
<evidence type="ECO:0000313" key="16">
    <source>
        <dbReference type="Proteomes" id="UP001304650"/>
    </source>
</evidence>
<dbReference type="GO" id="GO:0005829">
    <property type="term" value="C:cytosol"/>
    <property type="evidence" value="ECO:0007669"/>
    <property type="project" value="TreeGrafter"/>
</dbReference>
<evidence type="ECO:0000256" key="1">
    <source>
        <dbReference type="ARBA" id="ARBA00022741"/>
    </source>
</evidence>
<proteinExistence type="predicted"/>
<dbReference type="PROSITE" id="PS51198">
    <property type="entry name" value="UVRD_HELICASE_ATP_BIND"/>
    <property type="match status" value="1"/>
</dbReference>
<dbReference type="Gene3D" id="1.10.486.10">
    <property type="entry name" value="PCRA, domain 4"/>
    <property type="match status" value="1"/>
</dbReference>
<keyword evidence="4 9" id="KW-0067">ATP-binding</keyword>
<dbReference type="AlphaFoldDB" id="A0AA96RN78"/>
<evidence type="ECO:0000256" key="8">
    <source>
        <dbReference type="ARBA" id="ARBA00048988"/>
    </source>
</evidence>
<keyword evidence="5" id="KW-0413">Isomerase</keyword>
<reference evidence="15" key="1">
    <citation type="submission" date="2022-02" db="EMBL/GenBank/DDBJ databases">
        <title>Paenibacillus sp. MBLB1832 Whole Genome Shotgun Sequencing.</title>
        <authorList>
            <person name="Hwang C.Y."/>
            <person name="Cho E.-S."/>
            <person name="Seo M.-J."/>
        </authorList>
    </citation>
    <scope>NUCLEOTIDE SEQUENCE</scope>
    <source>
        <strain evidence="15">MBLB1832</strain>
    </source>
</reference>
<dbReference type="RefSeq" id="WP_314801616.1">
    <property type="nucleotide sequence ID" value="NZ_CP130319.1"/>
</dbReference>
<dbReference type="InterPro" id="IPR014017">
    <property type="entry name" value="DNA_helicase_UvrD-like_C"/>
</dbReference>
<dbReference type="GO" id="GO:0005524">
    <property type="term" value="F:ATP binding"/>
    <property type="evidence" value="ECO:0007669"/>
    <property type="project" value="UniProtKB-UniRule"/>
</dbReference>
<dbReference type="GO" id="GO:0003677">
    <property type="term" value="F:DNA binding"/>
    <property type="evidence" value="ECO:0007669"/>
    <property type="project" value="InterPro"/>
</dbReference>
<dbReference type="KEGG" id="proo:MJB10_02960"/>
<evidence type="ECO:0000256" key="7">
    <source>
        <dbReference type="ARBA" id="ARBA00034808"/>
    </source>
</evidence>
<evidence type="ECO:0000256" key="2">
    <source>
        <dbReference type="ARBA" id="ARBA00022801"/>
    </source>
</evidence>
<evidence type="ECO:0000259" key="13">
    <source>
        <dbReference type="PROSITE" id="PS51198"/>
    </source>
</evidence>
<dbReference type="InterPro" id="IPR001650">
    <property type="entry name" value="Helicase_C-like"/>
</dbReference>
<dbReference type="Pfam" id="PF04851">
    <property type="entry name" value="ResIII"/>
    <property type="match status" value="1"/>
</dbReference>
<evidence type="ECO:0000256" key="9">
    <source>
        <dbReference type="PROSITE-ProRule" id="PRU00560"/>
    </source>
</evidence>
<sequence>MLTNEQKIAVESTEHRILIRAGAGTGKTEVLTRRILHLLEHNPNVTLRNFAIITFTNKATENVKDRLKRHLYSQWLHTTDIELKMRLRAELESLNLVKISTIHQFCRAILDYAGPSEIEASVYYSPSYKVNDSTLLQAADNVMQRWLQQEDDSKKKVLIGLWPAHELRGFLIEAYQLIKNKGLILEQVLEQTRFTMLLKEDGNTAIIKECYIFLLKELKEEEAKLRLQSLSTDGLLEYASKLLKQNPRLVERMQDTYKYLFVDEFQDTSAFQTDILRMICDGGEAPSSLFVVGDLKQSIYQFRGADINSYKSVEDWIEKTGTVLTLRTNFRSTKPLVNFVNTTFRGFQNDEKLPLFEAEDLNSNAQEDLPMEDTIHYVLAEGAPVEEKVAQLIHNEVSKGASYGDFAVLFRTNRNMELFYRHLQKSRIPAQLNGAGNLFKCREVKDMFRIVNWLVTPQDIIKKQEALSTKIINRNLELLISLEKHMSRLLAVYTAAQVIEEVLKVTDARKMYIDEVDEQAVANLYRLKEITRGLSKNENIQLVDFVKWLSIQLLTNKDEKQAEIIDNQKDMVSLITIHKAKGLEFPNVILVDLDRNLDSIPLSPNFLHYAQSGIEYQLRYSGPFNMITSAHYPDAIKIYKEQYLAEEARVLYVAMTRAEKKLYFMVNETVPKKRICYQKWVWNSELIPNPPKSSHGSAETPVGKGDLGSIADNSGAGQDEGKWRHQIEAVNAFLAAKNGILEMATGTGKTKTAIKIINILLEQKEINSVVVTVDGTDLLDQWYKQLVSDTKLTLYQQYDKHKRIAPFSLMPERSVLIVSRNQLADFFSYFDSKFFNNALIVCDEVHGMGAETKVKKLKGQLSRFKYRLGLSATPEREYDDEGNAFILNEIGPVIYKFAIEDAIRRGILCEFDYLPLEFELTDEDRVARKKVIAAHYAAKRDGKPASLNDLYTKLALVKKESLGKIPIFQEFILKNKHLLKRSIIFVETINFGQKIQEIILPIISNYHTYFGDDERINLERFGKGEIDCLIAAKRISEGIDIQSVENIILLTADRAKLQTIQRIGRSLRINPKDPNKRATVLDFVEKIVEQEEHSELTSDQERNLWLTEIAQIRREGI</sequence>
<organism evidence="15 16">
    <name type="scientific">Paenibacillus roseopurpureus</name>
    <dbReference type="NCBI Taxonomy" id="2918901"/>
    <lineage>
        <taxon>Bacteria</taxon>
        <taxon>Bacillati</taxon>
        <taxon>Bacillota</taxon>
        <taxon>Bacilli</taxon>
        <taxon>Bacillales</taxon>
        <taxon>Paenibacillaceae</taxon>
        <taxon>Paenibacillus</taxon>
    </lineage>
</organism>
<dbReference type="PANTHER" id="PTHR11070">
    <property type="entry name" value="UVRD / RECB / PCRA DNA HELICASE FAMILY MEMBER"/>
    <property type="match status" value="1"/>
</dbReference>
<dbReference type="PANTHER" id="PTHR11070:SF2">
    <property type="entry name" value="ATP-DEPENDENT DNA HELICASE SRS2"/>
    <property type="match status" value="1"/>
</dbReference>
<evidence type="ECO:0000256" key="4">
    <source>
        <dbReference type="ARBA" id="ARBA00022840"/>
    </source>
</evidence>
<dbReference type="InterPro" id="IPR014001">
    <property type="entry name" value="Helicase_ATP-bd"/>
</dbReference>
<dbReference type="GO" id="GO:0043138">
    <property type="term" value="F:3'-5' DNA helicase activity"/>
    <property type="evidence" value="ECO:0007669"/>
    <property type="project" value="UniProtKB-EC"/>
</dbReference>
<dbReference type="InterPro" id="IPR006935">
    <property type="entry name" value="Helicase/UvrB_N"/>
</dbReference>
<keyword evidence="16" id="KW-1185">Reference proteome</keyword>
<dbReference type="GO" id="GO:0016787">
    <property type="term" value="F:hydrolase activity"/>
    <property type="evidence" value="ECO:0007669"/>
    <property type="project" value="UniProtKB-UniRule"/>
</dbReference>
<accession>A0AA96RN78</accession>
<dbReference type="PROSITE" id="PS51192">
    <property type="entry name" value="HELICASE_ATP_BIND_1"/>
    <property type="match status" value="1"/>
</dbReference>
<keyword evidence="1 9" id="KW-0547">Nucleotide-binding</keyword>
<evidence type="ECO:0000256" key="10">
    <source>
        <dbReference type="SAM" id="MobiDB-lite"/>
    </source>
</evidence>
<evidence type="ECO:0000313" key="15">
    <source>
        <dbReference type="EMBL" id="WNR45127.1"/>
    </source>
</evidence>
<comment type="catalytic activity">
    <reaction evidence="8">
        <text>ATP + H2O = ADP + phosphate + H(+)</text>
        <dbReference type="Rhea" id="RHEA:13065"/>
        <dbReference type="ChEBI" id="CHEBI:15377"/>
        <dbReference type="ChEBI" id="CHEBI:15378"/>
        <dbReference type="ChEBI" id="CHEBI:30616"/>
        <dbReference type="ChEBI" id="CHEBI:43474"/>
        <dbReference type="ChEBI" id="CHEBI:456216"/>
        <dbReference type="EC" id="5.6.2.4"/>
    </reaction>
</comment>
<feature type="domain" description="UvrD-like helicase C-terminal" evidence="14">
    <location>
        <begin position="334"/>
        <end position="582"/>
    </location>
</feature>
<dbReference type="PROSITE" id="PS51194">
    <property type="entry name" value="HELICASE_CTER"/>
    <property type="match status" value="1"/>
</dbReference>
<dbReference type="Gene3D" id="3.40.50.300">
    <property type="entry name" value="P-loop containing nucleotide triphosphate hydrolases"/>
    <property type="match status" value="6"/>
</dbReference>
<dbReference type="SUPFAM" id="SSF52540">
    <property type="entry name" value="P-loop containing nucleoside triphosphate hydrolases"/>
    <property type="match status" value="2"/>
</dbReference>
<dbReference type="CDD" id="cd17932">
    <property type="entry name" value="DEXQc_UvrD"/>
    <property type="match status" value="1"/>
</dbReference>
<comment type="catalytic activity">
    <reaction evidence="6">
        <text>Couples ATP hydrolysis with the unwinding of duplex DNA by translocating in the 3'-5' direction.</text>
        <dbReference type="EC" id="5.6.2.4"/>
    </reaction>
</comment>
<dbReference type="GO" id="GO:0000725">
    <property type="term" value="P:recombinational repair"/>
    <property type="evidence" value="ECO:0007669"/>
    <property type="project" value="TreeGrafter"/>
</dbReference>
<keyword evidence="3 9" id="KW-0347">Helicase</keyword>
<dbReference type="EC" id="5.6.2.4" evidence="7"/>
<evidence type="ECO:0000256" key="5">
    <source>
        <dbReference type="ARBA" id="ARBA00023235"/>
    </source>
</evidence>
<dbReference type="InterPro" id="IPR027417">
    <property type="entry name" value="P-loop_NTPase"/>
</dbReference>
<dbReference type="EMBL" id="CP130319">
    <property type="protein sequence ID" value="WNR45127.1"/>
    <property type="molecule type" value="Genomic_DNA"/>
</dbReference>
<evidence type="ECO:0000256" key="3">
    <source>
        <dbReference type="ARBA" id="ARBA00022806"/>
    </source>
</evidence>
<dbReference type="Gene3D" id="1.10.3170.10">
    <property type="entry name" value="Recbcd, chain B, domain 2"/>
    <property type="match status" value="1"/>
</dbReference>
<keyword evidence="2 9" id="KW-0378">Hydrolase</keyword>
<dbReference type="Pfam" id="PF00580">
    <property type="entry name" value="UvrD-helicase"/>
    <property type="match status" value="1"/>
</dbReference>
<gene>
    <name evidence="15" type="ORF">MJB10_02960</name>
</gene>
<dbReference type="Pfam" id="PF13361">
    <property type="entry name" value="UvrD_C"/>
    <property type="match status" value="2"/>
</dbReference>
<dbReference type="SMART" id="SM00487">
    <property type="entry name" value="DEXDc"/>
    <property type="match status" value="1"/>
</dbReference>
<evidence type="ECO:0000259" key="11">
    <source>
        <dbReference type="PROSITE" id="PS51192"/>
    </source>
</evidence>
<dbReference type="PROSITE" id="PS51217">
    <property type="entry name" value="UVRD_HELICASE_CTER"/>
    <property type="match status" value="1"/>
</dbReference>
<protein>
    <recommendedName>
        <fullName evidence="7">DNA 3'-5' helicase</fullName>
        <ecNumber evidence="7">5.6.2.4</ecNumber>
    </recommendedName>
</protein>
<dbReference type="InterPro" id="IPR000212">
    <property type="entry name" value="DNA_helicase_UvrD/REP"/>
</dbReference>
<evidence type="ECO:0000256" key="6">
    <source>
        <dbReference type="ARBA" id="ARBA00034617"/>
    </source>
</evidence>
<dbReference type="SMART" id="SM00490">
    <property type="entry name" value="HELICc"/>
    <property type="match status" value="1"/>
</dbReference>